<sequence length="270" mass="28738">MFELFEMLKSIGLFVPLLMCGGKTVIEAPAAPAPAAPVPTAGETAEDIYKAKLKYDPLMNEAAYNIQAGPQGMQQWTQLAENVRQAVFPQEQGVREALGTNILQQLLSPTGISPEQQAAQEAIRSREMNRLSQGVRERANLGGTLFSGGAQQQERLARQELGQAYSTEDISREATQRQNALLAAYPYLQLLFPNSGIQAPAFQSAVPSAESQLSAIMTGRGQDVGLASSIYGTQAGMYNQQSASNSALQSAMWGALGQSIGGIGGGWASK</sequence>
<gene>
    <name evidence="1" type="ORF">MM415A00584_0005</name>
</gene>
<evidence type="ECO:0000313" key="1">
    <source>
        <dbReference type="EMBL" id="QJA81118.1"/>
    </source>
</evidence>
<accession>A0A6M3KI13</accession>
<dbReference type="AlphaFoldDB" id="A0A6M3KI13"/>
<dbReference type="EMBL" id="MT142448">
    <property type="protein sequence ID" value="QJA81118.1"/>
    <property type="molecule type" value="Genomic_DNA"/>
</dbReference>
<organism evidence="1">
    <name type="scientific">viral metagenome</name>
    <dbReference type="NCBI Taxonomy" id="1070528"/>
    <lineage>
        <taxon>unclassified sequences</taxon>
        <taxon>metagenomes</taxon>
        <taxon>organismal metagenomes</taxon>
    </lineage>
</organism>
<protein>
    <submittedName>
        <fullName evidence="1">Uncharacterized protein</fullName>
    </submittedName>
</protein>
<proteinExistence type="predicted"/>
<name>A0A6M3KI13_9ZZZZ</name>
<reference evidence="1" key="1">
    <citation type="submission" date="2020-03" db="EMBL/GenBank/DDBJ databases">
        <title>The deep terrestrial virosphere.</title>
        <authorList>
            <person name="Holmfeldt K."/>
            <person name="Nilsson E."/>
            <person name="Simone D."/>
            <person name="Lopez-Fernandez M."/>
            <person name="Wu X."/>
            <person name="de Brujin I."/>
            <person name="Lundin D."/>
            <person name="Andersson A."/>
            <person name="Bertilsson S."/>
            <person name="Dopson M."/>
        </authorList>
    </citation>
    <scope>NUCLEOTIDE SEQUENCE</scope>
    <source>
        <strain evidence="1">MM415A00584</strain>
    </source>
</reference>